<dbReference type="RefSeq" id="WP_135621765.1">
    <property type="nucleotide sequence ID" value="NZ_RQGD01000010.1"/>
</dbReference>
<keyword evidence="1" id="KW-0812">Transmembrane</keyword>
<evidence type="ECO:0000313" key="2">
    <source>
        <dbReference type="EMBL" id="TGL62091.1"/>
    </source>
</evidence>
<proteinExistence type="predicted"/>
<dbReference type="AlphaFoldDB" id="A0A4V3JRX2"/>
<accession>A0A4V3JRX2</accession>
<evidence type="ECO:0008006" key="4">
    <source>
        <dbReference type="Google" id="ProtNLM"/>
    </source>
</evidence>
<feature type="transmembrane region" description="Helical" evidence="1">
    <location>
        <begin position="147"/>
        <end position="167"/>
    </location>
</feature>
<reference evidence="2" key="1">
    <citation type="journal article" date="2019" name="PLoS Negl. Trop. Dis.">
        <title>Revisiting the worldwide diversity of Leptospira species in the environment.</title>
        <authorList>
            <person name="Vincent A.T."/>
            <person name="Schiettekatte O."/>
            <person name="Bourhy P."/>
            <person name="Veyrier F.J."/>
            <person name="Picardeau M."/>
        </authorList>
    </citation>
    <scope>NUCLEOTIDE SEQUENCE [LARGE SCALE GENOMIC DNA]</scope>
    <source>
        <strain evidence="2">201702476</strain>
    </source>
</reference>
<feature type="transmembrane region" description="Helical" evidence="1">
    <location>
        <begin position="122"/>
        <end position="141"/>
    </location>
</feature>
<organism evidence="2 3">
    <name type="scientific">Leptospira ognonensis</name>
    <dbReference type="NCBI Taxonomy" id="2484945"/>
    <lineage>
        <taxon>Bacteria</taxon>
        <taxon>Pseudomonadati</taxon>
        <taxon>Spirochaetota</taxon>
        <taxon>Spirochaetia</taxon>
        <taxon>Leptospirales</taxon>
        <taxon>Leptospiraceae</taxon>
        <taxon>Leptospira</taxon>
    </lineage>
</organism>
<feature type="transmembrane region" description="Helical" evidence="1">
    <location>
        <begin position="195"/>
        <end position="212"/>
    </location>
</feature>
<feature type="transmembrane region" description="Helical" evidence="1">
    <location>
        <begin position="28"/>
        <end position="46"/>
    </location>
</feature>
<sequence>MFYFLSLSYALFLKIFLPFLNRTEWDTFLAFLFVSFSFYFLILRYVSSVSLNGIFGMGIVLRLASLFAIPVLSDDFYRFLWDGFLSFQGSSPFVFTPLEWMTKNEFRHTNLLEIYENLNSKNYYSVYPVILQGIFAIPWILGLENLFYQVVCLQLILFIFDIFNLIIMKAKTKDLRIYWIFVGNPLLVLESASQIHFEGMILFFFFIILSQFQKRRFLISSIIFSIIMQIKINFLFLMPGFMTNRTYPS</sequence>
<keyword evidence="1" id="KW-0472">Membrane</keyword>
<gene>
    <name evidence="2" type="ORF">EHQ58_02480</name>
</gene>
<dbReference type="EMBL" id="RQGD01000010">
    <property type="protein sequence ID" value="TGL62091.1"/>
    <property type="molecule type" value="Genomic_DNA"/>
</dbReference>
<evidence type="ECO:0000256" key="1">
    <source>
        <dbReference type="SAM" id="Phobius"/>
    </source>
</evidence>
<keyword evidence="3" id="KW-1185">Reference proteome</keyword>
<feature type="transmembrane region" description="Helical" evidence="1">
    <location>
        <begin position="53"/>
        <end position="73"/>
    </location>
</feature>
<comment type="caution">
    <text evidence="2">The sequence shown here is derived from an EMBL/GenBank/DDBJ whole genome shotgun (WGS) entry which is preliminary data.</text>
</comment>
<dbReference type="OrthoDB" id="346168at2"/>
<protein>
    <recommendedName>
        <fullName evidence="4">Mannosyltransferase</fullName>
    </recommendedName>
</protein>
<dbReference type="Proteomes" id="UP000297693">
    <property type="component" value="Unassembled WGS sequence"/>
</dbReference>
<evidence type="ECO:0000313" key="3">
    <source>
        <dbReference type="Proteomes" id="UP000297693"/>
    </source>
</evidence>
<keyword evidence="1" id="KW-1133">Transmembrane helix</keyword>
<dbReference type="Pfam" id="PF26314">
    <property type="entry name" value="MptA_B_family"/>
    <property type="match status" value="1"/>
</dbReference>
<feature type="transmembrane region" description="Helical" evidence="1">
    <location>
        <begin position="218"/>
        <end position="237"/>
    </location>
</feature>
<name>A0A4V3JRX2_9LEPT</name>